<dbReference type="STRING" id="8496.A0A151PFW6"/>
<dbReference type="PhylomeDB" id="A0A151PFW6"/>
<dbReference type="PANTHER" id="PTHR47224">
    <property type="entry name" value="TRANSMEMBRANE PROTEIN 25"/>
    <property type="match status" value="1"/>
</dbReference>
<dbReference type="Proteomes" id="UP000050525">
    <property type="component" value="Unassembled WGS sequence"/>
</dbReference>
<organism evidence="2 3">
    <name type="scientific">Alligator mississippiensis</name>
    <name type="common">American alligator</name>
    <dbReference type="NCBI Taxonomy" id="8496"/>
    <lineage>
        <taxon>Eukaryota</taxon>
        <taxon>Metazoa</taxon>
        <taxon>Chordata</taxon>
        <taxon>Craniata</taxon>
        <taxon>Vertebrata</taxon>
        <taxon>Euteleostomi</taxon>
        <taxon>Archelosauria</taxon>
        <taxon>Archosauria</taxon>
        <taxon>Crocodylia</taxon>
        <taxon>Alligatoridae</taxon>
        <taxon>Alligatorinae</taxon>
        <taxon>Alligator</taxon>
    </lineage>
</organism>
<evidence type="ECO:0000256" key="1">
    <source>
        <dbReference type="SAM" id="MobiDB-lite"/>
    </source>
</evidence>
<name>A0A151PFW6_ALLMI</name>
<keyword evidence="3" id="KW-1185">Reference proteome</keyword>
<dbReference type="GO" id="GO:0090394">
    <property type="term" value="P:negative regulation of excitatory postsynaptic potential"/>
    <property type="evidence" value="ECO:0007669"/>
    <property type="project" value="TreeGrafter"/>
</dbReference>
<keyword evidence="2" id="KW-0472">Membrane</keyword>
<evidence type="ECO:0000313" key="3">
    <source>
        <dbReference type="Proteomes" id="UP000050525"/>
    </source>
</evidence>
<dbReference type="PANTHER" id="PTHR47224:SF1">
    <property type="entry name" value="TRANSMEMBRANE PROTEIN 25"/>
    <property type="match status" value="1"/>
</dbReference>
<sequence length="91" mass="9749">MAVRGDGPDAGDCAELKARRLPRDCASLPSDLQLRDLAPSPPHRASQGQAQDSTPLEPEGNLVLTSLGLIRLPMAGHLYKVSSMSSDEIWL</sequence>
<protein>
    <submittedName>
        <fullName evidence="2">Transmembrane protein 25</fullName>
    </submittedName>
</protein>
<gene>
    <name evidence="2" type="primary">TMEM25</name>
    <name evidence="2" type="ORF">Y1Q_0017411</name>
</gene>
<proteinExistence type="predicted"/>
<evidence type="ECO:0000313" key="2">
    <source>
        <dbReference type="EMBL" id="KYO47899.1"/>
    </source>
</evidence>
<comment type="caution">
    <text evidence="2">The sequence shown here is derived from an EMBL/GenBank/DDBJ whole genome shotgun (WGS) entry which is preliminary data.</text>
</comment>
<dbReference type="EMBL" id="AKHW03000337">
    <property type="protein sequence ID" value="KYO47899.1"/>
    <property type="molecule type" value="Genomic_DNA"/>
</dbReference>
<feature type="region of interest" description="Disordered" evidence="1">
    <location>
        <begin position="33"/>
        <end position="59"/>
    </location>
</feature>
<reference evidence="2 3" key="1">
    <citation type="journal article" date="2012" name="Genome Biol.">
        <title>Sequencing three crocodilian genomes to illuminate the evolution of archosaurs and amniotes.</title>
        <authorList>
            <person name="St John J.A."/>
            <person name="Braun E.L."/>
            <person name="Isberg S.R."/>
            <person name="Miles L.G."/>
            <person name="Chong A.Y."/>
            <person name="Gongora J."/>
            <person name="Dalzell P."/>
            <person name="Moran C."/>
            <person name="Bed'hom B."/>
            <person name="Abzhanov A."/>
            <person name="Burgess S.C."/>
            <person name="Cooksey A.M."/>
            <person name="Castoe T.A."/>
            <person name="Crawford N.G."/>
            <person name="Densmore L.D."/>
            <person name="Drew J.C."/>
            <person name="Edwards S.V."/>
            <person name="Faircloth B.C."/>
            <person name="Fujita M.K."/>
            <person name="Greenwold M.J."/>
            <person name="Hoffmann F.G."/>
            <person name="Howard J.M."/>
            <person name="Iguchi T."/>
            <person name="Janes D.E."/>
            <person name="Khan S.Y."/>
            <person name="Kohno S."/>
            <person name="de Koning A.J."/>
            <person name="Lance S.L."/>
            <person name="McCarthy F.M."/>
            <person name="McCormack J.E."/>
            <person name="Merchant M.E."/>
            <person name="Peterson D.G."/>
            <person name="Pollock D.D."/>
            <person name="Pourmand N."/>
            <person name="Raney B.J."/>
            <person name="Roessler K.A."/>
            <person name="Sanford J.R."/>
            <person name="Sawyer R.H."/>
            <person name="Schmidt C.J."/>
            <person name="Triplett E.W."/>
            <person name="Tuberville T.D."/>
            <person name="Venegas-Anaya M."/>
            <person name="Howard J.T."/>
            <person name="Jarvis E.D."/>
            <person name="Guillette L.J.Jr."/>
            <person name="Glenn T.C."/>
            <person name="Green R.E."/>
            <person name="Ray D.A."/>
        </authorList>
    </citation>
    <scope>NUCLEOTIDE SEQUENCE [LARGE SCALE GENOMIC DNA]</scope>
    <source>
        <strain evidence="2">KSC_2009_1</strain>
    </source>
</reference>
<keyword evidence="2" id="KW-0812">Transmembrane</keyword>
<dbReference type="InterPro" id="IPR042864">
    <property type="entry name" value="TMEM25"/>
</dbReference>
<dbReference type="AlphaFoldDB" id="A0A151PFW6"/>
<accession>A0A151PFW6</accession>